<dbReference type="InterPro" id="IPR000537">
    <property type="entry name" value="UbiA_prenyltransferase"/>
</dbReference>
<organism evidence="6 7">
    <name type="scientific">Brevibacterium paucivorans</name>
    <dbReference type="NCBI Taxonomy" id="170994"/>
    <lineage>
        <taxon>Bacteria</taxon>
        <taxon>Bacillati</taxon>
        <taxon>Actinomycetota</taxon>
        <taxon>Actinomycetes</taxon>
        <taxon>Micrococcales</taxon>
        <taxon>Brevibacteriaceae</taxon>
        <taxon>Brevibacterium</taxon>
    </lineage>
</organism>
<feature type="transmembrane region" description="Helical" evidence="5">
    <location>
        <begin position="21"/>
        <end position="45"/>
    </location>
</feature>
<dbReference type="Proteomes" id="UP000235598">
    <property type="component" value="Unassembled WGS sequence"/>
</dbReference>
<keyword evidence="6" id="KW-0808">Transferase</keyword>
<evidence type="ECO:0000313" key="6">
    <source>
        <dbReference type="EMBL" id="PMD04888.1"/>
    </source>
</evidence>
<proteinExistence type="predicted"/>
<evidence type="ECO:0000256" key="1">
    <source>
        <dbReference type="ARBA" id="ARBA00004141"/>
    </source>
</evidence>
<feature type="transmembrane region" description="Helical" evidence="5">
    <location>
        <begin position="157"/>
        <end position="181"/>
    </location>
</feature>
<keyword evidence="3 5" id="KW-1133">Transmembrane helix</keyword>
<keyword evidence="2 5" id="KW-0812">Transmembrane</keyword>
<dbReference type="InterPro" id="IPR044878">
    <property type="entry name" value="UbiA_sf"/>
</dbReference>
<feature type="transmembrane region" description="Helical" evidence="5">
    <location>
        <begin position="219"/>
        <end position="248"/>
    </location>
</feature>
<dbReference type="CDD" id="cd13966">
    <property type="entry name" value="PT_UbiA_4"/>
    <property type="match status" value="1"/>
</dbReference>
<evidence type="ECO:0000256" key="5">
    <source>
        <dbReference type="SAM" id="Phobius"/>
    </source>
</evidence>
<reference evidence="6 7" key="1">
    <citation type="submission" date="2017-09" db="EMBL/GenBank/DDBJ databases">
        <title>Bacterial strain isolated from the female urinary microbiota.</title>
        <authorList>
            <person name="Thomas-White K."/>
            <person name="Kumar N."/>
            <person name="Forster S."/>
            <person name="Putonti C."/>
            <person name="Lawley T."/>
            <person name="Wolfe A.J."/>
        </authorList>
    </citation>
    <scope>NUCLEOTIDE SEQUENCE [LARGE SCALE GENOMIC DNA]</scope>
    <source>
        <strain evidence="6 7">UMB1301</strain>
    </source>
</reference>
<feature type="transmembrane region" description="Helical" evidence="5">
    <location>
        <begin position="268"/>
        <end position="288"/>
    </location>
</feature>
<keyword evidence="4 5" id="KW-0472">Membrane</keyword>
<evidence type="ECO:0000256" key="2">
    <source>
        <dbReference type="ARBA" id="ARBA00022692"/>
    </source>
</evidence>
<accession>A0A2N6VLH8</accession>
<protein>
    <submittedName>
        <fullName evidence="6">Prenyltransferase</fullName>
    </submittedName>
</protein>
<comment type="caution">
    <text evidence="6">The sequence shown here is derived from an EMBL/GenBank/DDBJ whole genome shotgun (WGS) entry which is preliminary data.</text>
</comment>
<dbReference type="Gene3D" id="1.10.357.140">
    <property type="entry name" value="UbiA prenyltransferase"/>
    <property type="match status" value="1"/>
</dbReference>
<dbReference type="OrthoDB" id="1416782at2"/>
<dbReference type="Pfam" id="PF01040">
    <property type="entry name" value="UbiA"/>
    <property type="match status" value="1"/>
</dbReference>
<dbReference type="RefSeq" id="WP_102239526.1">
    <property type="nucleotide sequence ID" value="NZ_BAAAIM010000004.1"/>
</dbReference>
<dbReference type="EMBL" id="PNHK01000004">
    <property type="protein sequence ID" value="PMD04888.1"/>
    <property type="molecule type" value="Genomic_DNA"/>
</dbReference>
<evidence type="ECO:0000256" key="4">
    <source>
        <dbReference type="ARBA" id="ARBA00023136"/>
    </source>
</evidence>
<dbReference type="AlphaFoldDB" id="A0A2N6VLH8"/>
<comment type="subcellular location">
    <subcellularLocation>
        <location evidence="1">Membrane</location>
        <topology evidence="1">Multi-pass membrane protein</topology>
    </subcellularLocation>
</comment>
<gene>
    <name evidence="6" type="ORF">CJ199_09615</name>
</gene>
<feature type="transmembrane region" description="Helical" evidence="5">
    <location>
        <begin position="114"/>
        <end position="137"/>
    </location>
</feature>
<name>A0A2N6VLH8_9MICO</name>
<feature type="transmembrane region" description="Helical" evidence="5">
    <location>
        <begin position="84"/>
        <end position="102"/>
    </location>
</feature>
<dbReference type="NCBIfam" id="NF009608">
    <property type="entry name" value="PRK13105.1"/>
    <property type="match status" value="1"/>
</dbReference>
<evidence type="ECO:0000313" key="7">
    <source>
        <dbReference type="Proteomes" id="UP000235598"/>
    </source>
</evidence>
<dbReference type="GO" id="GO:0016020">
    <property type="term" value="C:membrane"/>
    <property type="evidence" value="ECO:0007669"/>
    <property type="project" value="UniProtKB-SubCell"/>
</dbReference>
<dbReference type="GO" id="GO:0016765">
    <property type="term" value="F:transferase activity, transferring alkyl or aryl (other than methyl) groups"/>
    <property type="evidence" value="ECO:0007669"/>
    <property type="project" value="InterPro"/>
</dbReference>
<evidence type="ECO:0000256" key="3">
    <source>
        <dbReference type="ARBA" id="ARBA00022989"/>
    </source>
</evidence>
<sequence>MVRTLFEVSRPISWINTAFPFGAAYVLAGGPLGLDLWLGCLFFLIPYNLVMYGVNDVFDYASDVHNPRKGGVEGALADPARHRFILTSAAVSALPFVVYFLVRTVIAGLDQGNWWALGVFVLSMFAVVAYSVAGLRFKEIPFLDSLTSSTHFSSPAWFGLALVGFAPTAEVVLTLVAFFLWGCASHAFGAVQDVVPDREGGLASIATVLGARATVRLAVVLYVVAGGLVLFTPFPVCLGAVLAVPYILNTGRFWQITDTTSGAANAGWKLFIPLNYAVGFFVTMLMIWSSMVRA</sequence>
<dbReference type="Gene3D" id="1.20.120.1780">
    <property type="entry name" value="UbiA prenyltransferase"/>
    <property type="match status" value="1"/>
</dbReference>